<feature type="transmembrane region" description="Helical" evidence="3">
    <location>
        <begin position="855"/>
        <end position="873"/>
    </location>
</feature>
<dbReference type="Pfam" id="PF20155">
    <property type="entry name" value="TMP_3"/>
    <property type="match status" value="1"/>
</dbReference>
<dbReference type="EMBL" id="BK015765">
    <property type="protein sequence ID" value="DAE24000.1"/>
    <property type="molecule type" value="Genomic_DNA"/>
</dbReference>
<feature type="transmembrane region" description="Helical" evidence="3">
    <location>
        <begin position="674"/>
        <end position="692"/>
    </location>
</feature>
<dbReference type="InterPro" id="IPR013491">
    <property type="entry name" value="Tape_meas_N"/>
</dbReference>
<evidence type="ECO:0000256" key="1">
    <source>
        <dbReference type="ARBA" id="ARBA00022465"/>
    </source>
</evidence>
<feature type="region of interest" description="Disordered" evidence="2">
    <location>
        <begin position="1333"/>
        <end position="1415"/>
    </location>
</feature>
<evidence type="ECO:0000256" key="2">
    <source>
        <dbReference type="SAM" id="MobiDB-lite"/>
    </source>
</evidence>
<feature type="transmembrane region" description="Helical" evidence="3">
    <location>
        <begin position="879"/>
        <end position="903"/>
    </location>
</feature>
<keyword evidence="3" id="KW-0472">Membrane</keyword>
<keyword evidence="1" id="KW-1245">Viral tail assembly</keyword>
<feature type="transmembrane region" description="Helical" evidence="3">
    <location>
        <begin position="972"/>
        <end position="990"/>
    </location>
</feature>
<feature type="region of interest" description="Disordered" evidence="2">
    <location>
        <begin position="1481"/>
        <end position="1511"/>
    </location>
</feature>
<dbReference type="GO" id="GO:0098003">
    <property type="term" value="P:viral tail assembly"/>
    <property type="evidence" value="ECO:0007669"/>
    <property type="project" value="UniProtKB-KW"/>
</dbReference>
<feature type="transmembrane region" description="Helical" evidence="3">
    <location>
        <begin position="996"/>
        <end position="1021"/>
    </location>
</feature>
<feature type="compositionally biased region" description="Basic and acidic residues" evidence="2">
    <location>
        <begin position="1380"/>
        <end position="1415"/>
    </location>
</feature>
<proteinExistence type="predicted"/>
<reference evidence="5" key="1">
    <citation type="journal article" date="2021" name="Proc. Natl. Acad. Sci. U.S.A.">
        <title>A Catalog of Tens of Thousands of Viruses from Human Metagenomes Reveals Hidden Associations with Chronic Diseases.</title>
        <authorList>
            <person name="Tisza M.J."/>
            <person name="Buck C.B."/>
        </authorList>
    </citation>
    <scope>NUCLEOTIDE SEQUENCE</scope>
    <source>
        <strain evidence="5">CtoiA13</strain>
    </source>
</reference>
<feature type="transmembrane region" description="Helical" evidence="3">
    <location>
        <begin position="737"/>
        <end position="754"/>
    </location>
</feature>
<keyword evidence="1" id="KW-1188">Viral release from host cell</keyword>
<feature type="compositionally biased region" description="Basic and acidic residues" evidence="2">
    <location>
        <begin position="1489"/>
        <end position="1507"/>
    </location>
</feature>
<protein>
    <submittedName>
        <fullName evidence="5">Tail tape measure</fullName>
    </submittedName>
</protein>
<feature type="transmembrane region" description="Helical" evidence="3">
    <location>
        <begin position="760"/>
        <end position="778"/>
    </location>
</feature>
<feature type="transmembrane region" description="Helical" evidence="3">
    <location>
        <begin position="704"/>
        <end position="725"/>
    </location>
</feature>
<evidence type="ECO:0000259" key="4">
    <source>
        <dbReference type="Pfam" id="PF20155"/>
    </source>
</evidence>
<dbReference type="InterPro" id="IPR016024">
    <property type="entry name" value="ARM-type_fold"/>
</dbReference>
<sequence length="2063" mass="222518">MSTIIDQKVVQMSFDNSDFEKNTKTTMSTIEKLKSSLNFDKTSSSLENLNKSANKVDMSVMSNALENVKLKFSAMQVMGMTALANLTNSAINAGRSIANALILAPPKDGLREYELQINSVQTIMGNTGRSVGDVNAALDKLNEYADLTIYNFAEMTQNAGMFTAAGLGLEDTMTAIKGVGNWAAFAGANTQQMTNATYQLGQALGAGSIRLQDWMSIEKSAGMAGEKYKKAFIETAREMGTGVDAAMKKYGGFRDSLRDGWLTTDVFLNTMKKFAADQSMTDAATKVKTFSQLIDTLKEALGTGWATTFRTIIGDFEEAKELFTGISNVLSGLINKSSDSRNQMLKEWKDLGGRKALVDALKNSFNVLASVLIPIKQAFRDIFPKTTAKQLLSITEKIRDFIYKLQLSEEQMSKLRSIFRGMFSILGIIKEAFLGLISAMEPLSPVVGGLVSKIFDFLAKVGDFITKVYLLIKQSKLFEIIFTSITDTIANFGERFKGVINSITSWVNSKFQDFKIDIKIPKLEGIIQVFNGFKNTVLKIFNTLKEKLSPIVLPIINNIREVLSKITFKDILKTSGLAIFIAFLSKFKKQGDSFKGVIETIKNTFQGFLDTFKSASGTFEGLKGIFGQLKETLKAYQNELNSKALINIAISIAILVGALSVLSTIDSKGMTNGIVGISVVFGELAGFLSIISKMDKNLKKLGSVSRNMVLVSISILILSGALKSLASLELSEVGKGLLGVAGLMAIVVVAMKTLSSQNKTIIKGAGSMILLAIAIKSLSKAVVILGELDFNALTKGLLGVGALLLEISIFSRLNKANGVGLKSSAGLILLAVAIKQLTKSVETFGNMDVESMKQGLVGMGLILTELAIFSKVISGTKGMLMIGVGLVLMGTAIKSFASAVGMLGALPLENIRDGLITLGSVLAMVTMTVNTMPKNILGIGVGLVAVSLAIKILSSSLMSLGSLSIEDLSKGLIGLGVALAEVVLAVNLANGALAGAAALTVMSIAIALLVPSIVALSLIPIGNIGKALLTLAGVFAIFGVAAAVLAPLIPAMLGLAGALTLLGLAIATFGVAIFAVGVGIAAFAAGLASIAALGGIVHETIIEMVTATLQGIAIAVPTILQTINDLFKGILQIIIDNVPLIIEAVKVVLEAILSVVKDILPKIIEIVLQLLITILRKIGEYVKPIVDAVVDLIAALLRGIADNIGKIVNAGVYLIAKFIEGILSGISKLVKVGFECIIKFVNSVADTIRTEGPRLKEAFKKLFLAIVNFIGGDFLEDAVRNIGNVLTSILDKIASFGQSFFDAGKNLIQGLIDGISGFLGKAKDTVTSILPENNKGASSYKKDTKEKNKDNKKQKKANEYVISREDRRDYSKNSFRKTNKKEAKVLDEKEAKKTSKKYGDGIADGIKESTPKAEKENENLLDALKRGLTDANFDMFNNTKAHDSSMLGEKTNYYDEMSRVNQGGLDEQANFNTDMSALQEEGLNNTKQANEKSAGESKKGRASKQKDQEEEIKAEDKYWKDLLEKVKNGADAEKYEHMKLKDFKKQIFDETKNLLDDYLKDYDAMVEKIASTSEFFDAVSERNSKNGNQLRGEMIENARDQADRTKEMLSYVTSIHEKVNGLDLDDNSFLAMIDEYGKKDIDRLEALAGASQTELLRMYGYYQQNYESARAIADIKMSETKATTEAKLGELLGVTGVKLEELKKIWNGKWDSLDSYVKNKLANVGENLGTSIATGLETASNSQSVKAAASKTVDNIKTAVISKAGISENKSSVFETQVGKPMVNGVASGLKNNTETLKTEAGNLSNAVVTELKSVKQTTAYEEVGKKNVSDIETGIKNKEQDIKTTMSTTIQNVATNLDTAENKQKFITAGENFATGIAEGIRSKIQEIAKAAADVVKEAIKAAEEAQDSHSPSKEMIKRGAWFSEGYAIGIDESSLEAEKSAKNMAKGTIKAMSDAISKIPEILGSDLDFNPTITPILDLSNISKGARKISGILGYERAINLGNAINNDRYARMQDIGIQTPASNNVYQFTQNNYSPKALSRMDIYRQTKNQFSSFERMAQV</sequence>
<evidence type="ECO:0000313" key="5">
    <source>
        <dbReference type="EMBL" id="DAE24000.1"/>
    </source>
</evidence>
<feature type="transmembrane region" description="Helical" evidence="3">
    <location>
        <begin position="1028"/>
        <end position="1049"/>
    </location>
</feature>
<dbReference type="NCBIfam" id="TIGR02675">
    <property type="entry name" value="tape_meas_nterm"/>
    <property type="match status" value="1"/>
</dbReference>
<feature type="transmembrane region" description="Helical" evidence="3">
    <location>
        <begin position="1055"/>
        <end position="1088"/>
    </location>
</feature>
<dbReference type="SUPFAM" id="SSF48371">
    <property type="entry name" value="ARM repeat"/>
    <property type="match status" value="1"/>
</dbReference>
<feature type="transmembrane region" description="Helical" evidence="3">
    <location>
        <begin position="644"/>
        <end position="662"/>
    </location>
</feature>
<name>A0A8S5QY30_9CAUD</name>
<feature type="transmembrane region" description="Helical" evidence="3">
    <location>
        <begin position="939"/>
        <end position="960"/>
    </location>
</feature>
<feature type="domain" description="Tape measure protein N-terminal" evidence="4">
    <location>
        <begin position="116"/>
        <end position="302"/>
    </location>
</feature>
<keyword evidence="3" id="KW-0812">Transmembrane</keyword>
<keyword evidence="3" id="KW-1133">Transmembrane helix</keyword>
<feature type="compositionally biased region" description="Basic and acidic residues" evidence="2">
    <location>
        <begin position="1340"/>
        <end position="1371"/>
    </location>
</feature>
<accession>A0A8S5QY30</accession>
<evidence type="ECO:0000256" key="3">
    <source>
        <dbReference type="SAM" id="Phobius"/>
    </source>
</evidence>
<organism evidence="5">
    <name type="scientific">Siphoviridae sp. ctoiA13</name>
    <dbReference type="NCBI Taxonomy" id="2826462"/>
    <lineage>
        <taxon>Viruses</taxon>
        <taxon>Duplodnaviria</taxon>
        <taxon>Heunggongvirae</taxon>
        <taxon>Uroviricota</taxon>
        <taxon>Caudoviricetes</taxon>
    </lineage>
</organism>